<keyword evidence="1" id="KW-1133">Transmembrane helix</keyword>
<name>A0A161YJV0_9CELL</name>
<protein>
    <recommendedName>
        <fullName evidence="6">Tetratricopeptide repeat protein</fullName>
    </recommendedName>
</protein>
<proteinExistence type="predicted"/>
<comment type="caution">
    <text evidence="2">The sequence shown here is derived from an EMBL/GenBank/DDBJ whole genome shotgun (WGS) entry which is preliminary data.</text>
</comment>
<dbReference type="PATRIC" id="fig|43678.3.peg.678"/>
<keyword evidence="1" id="KW-0472">Membrane</keyword>
<dbReference type="Gene3D" id="1.25.40.10">
    <property type="entry name" value="Tetratricopeptide repeat domain"/>
    <property type="match status" value="1"/>
</dbReference>
<reference evidence="3 5" key="2">
    <citation type="submission" date="2016-06" db="EMBL/GenBank/DDBJ databases">
        <title>Genome sequence of Oerskovia enterophila DSM 43852.</title>
        <authorList>
            <person name="Poehlein A."/>
            <person name="Jag V."/>
            <person name="Bengelsdorf F.R."/>
            <person name="Daniel R."/>
            <person name="Duerre P."/>
        </authorList>
    </citation>
    <scope>NUCLEOTIDE SEQUENCE [LARGE SCALE GENOMIC DNA]</scope>
    <source>
        <strain evidence="3 5">DSM 43852</strain>
    </source>
</reference>
<accession>A0A161YJV0</accession>
<dbReference type="SUPFAM" id="SSF48452">
    <property type="entry name" value="TPR-like"/>
    <property type="match status" value="1"/>
</dbReference>
<dbReference type="Proteomes" id="UP000093412">
    <property type="component" value="Unassembled WGS sequence"/>
</dbReference>
<sequence length="154" mass="16913">MRNRKGLIGAVVVTALLAIYVWAILGRARGLVSTGEPVGIAIGIGVLLIPLLVIGLIAWEFWLAVTVQKMADELAAADELPVDDLPRSPGGRIDRAAADAAFEEHRARAEEHPDDWRSWYHVAFAYDASGDRKRARAMLRKAAGMYRAERKAPR</sequence>
<evidence type="ECO:0000313" key="3">
    <source>
        <dbReference type="EMBL" id="OCI29717.1"/>
    </source>
</evidence>
<evidence type="ECO:0000313" key="5">
    <source>
        <dbReference type="Proteomes" id="UP000093412"/>
    </source>
</evidence>
<dbReference type="EMBL" id="MAQA01000060">
    <property type="protein sequence ID" value="OCI29717.1"/>
    <property type="molecule type" value="Genomic_DNA"/>
</dbReference>
<dbReference type="Proteomes" id="UP000076447">
    <property type="component" value="Unassembled WGS sequence"/>
</dbReference>
<dbReference type="OrthoDB" id="4485518at2"/>
<dbReference type="RefSeq" id="WP_056762055.1">
    <property type="nucleotide sequence ID" value="NZ_JBIVFZ010000001.1"/>
</dbReference>
<evidence type="ECO:0000313" key="2">
    <source>
        <dbReference type="EMBL" id="KZM36658.1"/>
    </source>
</evidence>
<keyword evidence="1" id="KW-0812">Transmembrane</keyword>
<feature type="transmembrane region" description="Helical" evidence="1">
    <location>
        <begin position="7"/>
        <end position="25"/>
    </location>
</feature>
<organism evidence="2 4">
    <name type="scientific">Oerskovia enterophila</name>
    <dbReference type="NCBI Taxonomy" id="43678"/>
    <lineage>
        <taxon>Bacteria</taxon>
        <taxon>Bacillati</taxon>
        <taxon>Actinomycetota</taxon>
        <taxon>Actinomycetes</taxon>
        <taxon>Micrococcales</taxon>
        <taxon>Cellulomonadaceae</taxon>
        <taxon>Oerskovia</taxon>
    </lineage>
</organism>
<gene>
    <name evidence="3" type="ORF">OERS_35890</name>
    <name evidence="2" type="ORF">OJAG_06430</name>
</gene>
<reference evidence="2 4" key="1">
    <citation type="submission" date="2016-01" db="EMBL/GenBank/DDBJ databases">
        <title>Genome sequence of Oerskovia enterophila VJag, an agar and cellulose degrading bacterium.</title>
        <authorList>
            <person name="Poehlein A."/>
            <person name="Jag V."/>
            <person name="Bengelsdorf F."/>
            <person name="Duerre P."/>
            <person name="Daniel R."/>
        </authorList>
    </citation>
    <scope>NUCLEOTIDE SEQUENCE [LARGE SCALE GENOMIC DNA]</scope>
    <source>
        <strain evidence="2 4">VJag</strain>
    </source>
</reference>
<feature type="transmembrane region" description="Helical" evidence="1">
    <location>
        <begin position="37"/>
        <end position="59"/>
    </location>
</feature>
<evidence type="ECO:0000313" key="4">
    <source>
        <dbReference type="Proteomes" id="UP000076447"/>
    </source>
</evidence>
<dbReference type="STRING" id="43678.OJAG_06430"/>
<keyword evidence="5" id="KW-1185">Reference proteome</keyword>
<dbReference type="InterPro" id="IPR011990">
    <property type="entry name" value="TPR-like_helical_dom_sf"/>
</dbReference>
<evidence type="ECO:0008006" key="6">
    <source>
        <dbReference type="Google" id="ProtNLM"/>
    </source>
</evidence>
<evidence type="ECO:0000256" key="1">
    <source>
        <dbReference type="SAM" id="Phobius"/>
    </source>
</evidence>
<dbReference type="AlphaFoldDB" id="A0A161YJV0"/>
<dbReference type="EMBL" id="LRIE01000045">
    <property type="protein sequence ID" value="KZM36658.1"/>
    <property type="molecule type" value="Genomic_DNA"/>
</dbReference>